<reference evidence="2 3" key="1">
    <citation type="submission" date="2013-03" db="EMBL/GenBank/DDBJ databases">
        <title>The Genome Sequence of Cladophialophora carrionii CBS 160.54.</title>
        <authorList>
            <consortium name="The Broad Institute Genomics Platform"/>
            <person name="Cuomo C."/>
            <person name="de Hoog S."/>
            <person name="Gorbushina A."/>
            <person name="Walker B."/>
            <person name="Young S.K."/>
            <person name="Zeng Q."/>
            <person name="Gargeya S."/>
            <person name="Fitzgerald M."/>
            <person name="Haas B."/>
            <person name="Abouelleil A."/>
            <person name="Allen A.W."/>
            <person name="Alvarado L."/>
            <person name="Arachchi H.M."/>
            <person name="Berlin A.M."/>
            <person name="Chapman S.B."/>
            <person name="Gainer-Dewar J."/>
            <person name="Goldberg J."/>
            <person name="Griggs A."/>
            <person name="Gujja S."/>
            <person name="Hansen M."/>
            <person name="Howarth C."/>
            <person name="Imamovic A."/>
            <person name="Ireland A."/>
            <person name="Larimer J."/>
            <person name="McCowan C."/>
            <person name="Murphy C."/>
            <person name="Pearson M."/>
            <person name="Poon T.W."/>
            <person name="Priest M."/>
            <person name="Roberts A."/>
            <person name="Saif S."/>
            <person name="Shea T."/>
            <person name="Sisk P."/>
            <person name="Sykes S."/>
            <person name="Wortman J."/>
            <person name="Nusbaum C."/>
            <person name="Birren B."/>
        </authorList>
    </citation>
    <scope>NUCLEOTIDE SEQUENCE [LARGE SCALE GENOMIC DNA]</scope>
    <source>
        <strain evidence="2 3">CBS 160.54</strain>
    </source>
</reference>
<feature type="compositionally biased region" description="Polar residues" evidence="1">
    <location>
        <begin position="437"/>
        <end position="446"/>
    </location>
</feature>
<evidence type="ECO:0000256" key="1">
    <source>
        <dbReference type="SAM" id="MobiDB-lite"/>
    </source>
</evidence>
<feature type="region of interest" description="Disordered" evidence="1">
    <location>
        <begin position="437"/>
        <end position="465"/>
    </location>
</feature>
<proteinExistence type="predicted"/>
<dbReference type="OrthoDB" id="4146581at2759"/>
<evidence type="ECO:0000313" key="3">
    <source>
        <dbReference type="Proteomes" id="UP000030678"/>
    </source>
</evidence>
<dbReference type="AlphaFoldDB" id="V9DJB7"/>
<gene>
    <name evidence="2" type="ORF">G647_03175</name>
</gene>
<name>V9DJB7_9EURO</name>
<protein>
    <submittedName>
        <fullName evidence="2">Uncharacterized protein</fullName>
    </submittedName>
</protein>
<dbReference type="VEuPathDB" id="FungiDB:G647_03175"/>
<evidence type="ECO:0000313" key="2">
    <source>
        <dbReference type="EMBL" id="ETI26398.1"/>
    </source>
</evidence>
<feature type="region of interest" description="Disordered" evidence="1">
    <location>
        <begin position="129"/>
        <end position="166"/>
    </location>
</feature>
<feature type="region of interest" description="Disordered" evidence="1">
    <location>
        <begin position="1"/>
        <end position="106"/>
    </location>
</feature>
<dbReference type="Proteomes" id="UP000030678">
    <property type="component" value="Unassembled WGS sequence"/>
</dbReference>
<accession>V9DJB7</accession>
<dbReference type="RefSeq" id="XP_008725743.1">
    <property type="nucleotide sequence ID" value="XM_008727521.1"/>
</dbReference>
<dbReference type="HOGENOM" id="CLU_044222_0_0_1"/>
<dbReference type="GeneID" id="19981668"/>
<organism evidence="2 3">
    <name type="scientific">Cladophialophora carrionii CBS 160.54</name>
    <dbReference type="NCBI Taxonomy" id="1279043"/>
    <lineage>
        <taxon>Eukaryota</taxon>
        <taxon>Fungi</taxon>
        <taxon>Dikarya</taxon>
        <taxon>Ascomycota</taxon>
        <taxon>Pezizomycotina</taxon>
        <taxon>Eurotiomycetes</taxon>
        <taxon>Chaetothyriomycetidae</taxon>
        <taxon>Chaetothyriales</taxon>
        <taxon>Herpotrichiellaceae</taxon>
        <taxon>Cladophialophora</taxon>
    </lineage>
</organism>
<dbReference type="EMBL" id="KB822703">
    <property type="protein sequence ID" value="ETI26398.1"/>
    <property type="molecule type" value="Genomic_DNA"/>
</dbReference>
<feature type="compositionally biased region" description="Polar residues" evidence="1">
    <location>
        <begin position="30"/>
        <end position="47"/>
    </location>
</feature>
<sequence length="485" mass="53678">MPFPSLRRRTVDEPLPPQQENRTPPPYRARSTTSSGLSPRKSLQSVLGSVRKKTSPSKPDILEEEVYLSSDQVQSRAWRTPFRTPSPHPAKASLTTSQLRLTKSEPPRTFLETLANAIRAPAALFYKDKRDKTSEDSAPLVSDEVDSDVNPPSPTKTLSSKKSVRFQPGQSIIEDEPRAVPIDIPNSTPALPPMQLATTPLLQCFVRDHREMIPSGRPRSPAVLDSTLKFRQAMAEAQEYMENNLLAIPPLGSPVSEIASPLAASHQLENPFEDPKEKQFLATNEKIDDASETTSVNTGMATTSSNSTAESDKYDVFPDLAGEINLCDILRVTQRKQSDNVTELPSNTTFLDQRHGGLKDPCGQNICPRHSFTRKCRLDEKWMGKPSHENIRERFIHSGCFDDSSPSKTNPFSDDNGYVHQNVCANTTIAPSTSDIAETSHVQSPGTAPLEQPVASADKEENCFKPTPEAVSRVHIYRRGRTLTQ</sequence>